<dbReference type="Proteomes" id="UP000239322">
    <property type="component" value="Unassembled WGS sequence"/>
</dbReference>
<dbReference type="AlphaFoldDB" id="A0A2S9PWZ0"/>
<organism evidence="2 3">
    <name type="scientific">Streptomyces solincola</name>
    <dbReference type="NCBI Taxonomy" id="2100817"/>
    <lineage>
        <taxon>Bacteria</taxon>
        <taxon>Bacillati</taxon>
        <taxon>Actinomycetota</taxon>
        <taxon>Actinomycetes</taxon>
        <taxon>Kitasatosporales</taxon>
        <taxon>Streptomycetaceae</taxon>
        <taxon>Streptomyces</taxon>
    </lineage>
</organism>
<feature type="region of interest" description="Disordered" evidence="1">
    <location>
        <begin position="81"/>
        <end position="101"/>
    </location>
</feature>
<evidence type="ECO:0000256" key="1">
    <source>
        <dbReference type="SAM" id="MobiDB-lite"/>
    </source>
</evidence>
<sequence length="186" mass="20947">MAAPKHDVPDGRGSRQSNWTEPEPEAVAAQIDAFTALTNRQFAATLAAFIAADEADRDPVVAYAIRSPQLTKKARRLLPDLVAQPDKHLPPPADESENARRRRLSQFRARAETEAQLFFYIWAGVVARRGHLLPERSPRSRARRRLADEHPERFLALVREEEEADRLAAEERRKERDAAQAAAAGR</sequence>
<evidence type="ECO:0000313" key="2">
    <source>
        <dbReference type="EMBL" id="PRH78847.1"/>
    </source>
</evidence>
<dbReference type="OrthoDB" id="4296330at2"/>
<comment type="caution">
    <text evidence="2">The sequence shown here is derived from an EMBL/GenBank/DDBJ whole genome shotgun (WGS) entry which is preliminary data.</text>
</comment>
<feature type="region of interest" description="Disordered" evidence="1">
    <location>
        <begin position="166"/>
        <end position="186"/>
    </location>
</feature>
<name>A0A2S9PWZ0_9ACTN</name>
<proteinExistence type="predicted"/>
<feature type="compositionally biased region" description="Basic and acidic residues" evidence="1">
    <location>
        <begin position="1"/>
        <end position="13"/>
    </location>
</feature>
<accession>A0A2S9PWZ0</accession>
<gene>
    <name evidence="2" type="ORF">C6N75_12640</name>
</gene>
<feature type="compositionally biased region" description="Basic and acidic residues" evidence="1">
    <location>
        <begin position="166"/>
        <end position="178"/>
    </location>
</feature>
<dbReference type="RefSeq" id="WP_105868977.1">
    <property type="nucleotide sequence ID" value="NZ_PVLV01000165.1"/>
</dbReference>
<reference evidence="2 3" key="1">
    <citation type="submission" date="2018-03" db="EMBL/GenBank/DDBJ databases">
        <title>Novel Streptomyces sp. from soil.</title>
        <authorList>
            <person name="Tan G.Y.A."/>
            <person name="Lee Z.Y."/>
        </authorList>
    </citation>
    <scope>NUCLEOTIDE SEQUENCE [LARGE SCALE GENOMIC DNA]</scope>
    <source>
        <strain evidence="2 3">ST5x</strain>
    </source>
</reference>
<keyword evidence="3" id="KW-1185">Reference proteome</keyword>
<protein>
    <submittedName>
        <fullName evidence="2">Uncharacterized protein</fullName>
    </submittedName>
</protein>
<dbReference type="EMBL" id="PVLV01000165">
    <property type="protein sequence ID" value="PRH78847.1"/>
    <property type="molecule type" value="Genomic_DNA"/>
</dbReference>
<feature type="region of interest" description="Disordered" evidence="1">
    <location>
        <begin position="1"/>
        <end position="24"/>
    </location>
</feature>
<evidence type="ECO:0000313" key="3">
    <source>
        <dbReference type="Proteomes" id="UP000239322"/>
    </source>
</evidence>